<evidence type="ECO:0000313" key="2">
    <source>
        <dbReference type="EMBL" id="MDD9320749.1"/>
    </source>
</evidence>
<feature type="signal peptide" evidence="1">
    <location>
        <begin position="1"/>
        <end position="23"/>
    </location>
</feature>
<protein>
    <submittedName>
        <fullName evidence="2">Uncharacterized protein</fullName>
    </submittedName>
</protein>
<dbReference type="AlphaFoldDB" id="A0AB35K5T5"/>
<evidence type="ECO:0000256" key="1">
    <source>
        <dbReference type="SAM" id="SignalP"/>
    </source>
</evidence>
<feature type="chain" id="PRO_5044186777" evidence="1">
    <location>
        <begin position="24"/>
        <end position="188"/>
    </location>
</feature>
<comment type="caution">
    <text evidence="2">The sequence shown here is derived from an EMBL/GenBank/DDBJ whole genome shotgun (WGS) entry which is preliminary data.</text>
</comment>
<proteinExistence type="predicted"/>
<accession>A0AB35K5T5</accession>
<dbReference type="EMBL" id="JALNTG010000041">
    <property type="protein sequence ID" value="MDD9320749.1"/>
    <property type="molecule type" value="Genomic_DNA"/>
</dbReference>
<dbReference type="Proteomes" id="UP001150055">
    <property type="component" value="Unassembled WGS sequence"/>
</dbReference>
<gene>
    <name evidence="2" type="ORF">M0O54_11600</name>
</gene>
<sequence length="188" mass="21142">MTIKLKKLIVFISLLAGLNTTQATTVYRSINMCSASVQHIPDNIQSSISKLKVGSIESNSSNLAFIIASAITAKHNQQIDVDRIAIYLQTIKSSKDFYYSLLDIKKTFENFNISVEAKKNASPFDLLNLSNEILIGIDQQDQFFALVGSSQEYVYLIYGIMNRKALICPLKKSLFIQNFTTNKFLILK</sequence>
<organism evidence="2 3">
    <name type="scientific">Acinetobacter lactucae</name>
    <dbReference type="NCBI Taxonomy" id="1785128"/>
    <lineage>
        <taxon>Bacteria</taxon>
        <taxon>Pseudomonadati</taxon>
        <taxon>Pseudomonadota</taxon>
        <taxon>Gammaproteobacteria</taxon>
        <taxon>Moraxellales</taxon>
        <taxon>Moraxellaceae</taxon>
        <taxon>Acinetobacter</taxon>
        <taxon>Acinetobacter calcoaceticus/baumannii complex</taxon>
    </lineage>
</organism>
<evidence type="ECO:0000313" key="3">
    <source>
        <dbReference type="Proteomes" id="UP001150055"/>
    </source>
</evidence>
<name>A0AB35K5T5_9GAMM</name>
<reference evidence="2" key="1">
    <citation type="submission" date="2022-12" db="EMBL/GenBank/DDBJ databases">
        <title>Acinetobacter lactucae: Emerging opportunistic pathogenic species of genus Acinetobacter isolated from immunocompromised patients in clinical settings of India.</title>
        <authorList>
            <person name="Amar A.K."/>
            <person name="Sawant A.R."/>
            <person name="Meera M."/>
            <person name="Tomar A."/>
            <person name="Sistla S."/>
            <person name="Prashanth K."/>
        </authorList>
    </citation>
    <scope>NUCLEOTIDE SEQUENCE</scope>
    <source>
        <strain evidence="2">PKAL1828C</strain>
    </source>
</reference>
<keyword evidence="1" id="KW-0732">Signal</keyword>